<accession>A0A5R9QB30</accession>
<dbReference type="SUPFAM" id="SSF47616">
    <property type="entry name" value="GST C-terminal domain-like"/>
    <property type="match status" value="1"/>
</dbReference>
<dbReference type="Proteomes" id="UP000306753">
    <property type="component" value="Unassembled WGS sequence"/>
</dbReference>
<feature type="domain" description="GST N-terminal" evidence="1">
    <location>
        <begin position="15"/>
        <end position="93"/>
    </location>
</feature>
<dbReference type="Pfam" id="PF04399">
    <property type="entry name" value="Glutaredoxin2_C"/>
    <property type="match status" value="1"/>
</dbReference>
<dbReference type="InterPro" id="IPR036249">
    <property type="entry name" value="Thioredoxin-like_sf"/>
</dbReference>
<dbReference type="AlphaFoldDB" id="A0A5R9QB30"/>
<dbReference type="InterPro" id="IPR007494">
    <property type="entry name" value="Glutaredoxin2_C"/>
</dbReference>
<dbReference type="InterPro" id="IPR036282">
    <property type="entry name" value="Glutathione-S-Trfase_C_sf"/>
</dbReference>
<reference evidence="2 3" key="1">
    <citation type="journal article" date="2017" name="Eur. J. Clin. Microbiol. Infect. Dis.">
        <title>Uncommonly isolated clinical Pseudomonas: identification and phylogenetic assignation.</title>
        <authorList>
            <person name="Mulet M."/>
            <person name="Gomila M."/>
            <person name="Ramirez A."/>
            <person name="Cardew S."/>
            <person name="Moore E.R."/>
            <person name="Lalucat J."/>
            <person name="Garcia-Valdes E."/>
        </authorList>
    </citation>
    <scope>NUCLEOTIDE SEQUENCE [LARGE SCALE GENOMIC DNA]</scope>
    <source>
        <strain evidence="2 3">SD129</strain>
    </source>
</reference>
<evidence type="ECO:0000259" key="1">
    <source>
        <dbReference type="PROSITE" id="PS50404"/>
    </source>
</evidence>
<gene>
    <name evidence="2" type="ORF">DN820_16765</name>
</gene>
<comment type="caution">
    <text evidence="2">The sequence shown here is derived from an EMBL/GenBank/DDBJ whole genome shotgun (WGS) entry which is preliminary data.</text>
</comment>
<name>A0A5R9QB30_9GAMM</name>
<dbReference type="Pfam" id="PF13409">
    <property type="entry name" value="GST_N_2"/>
    <property type="match status" value="1"/>
</dbReference>
<dbReference type="GO" id="GO:0005829">
    <property type="term" value="C:cytosol"/>
    <property type="evidence" value="ECO:0007669"/>
    <property type="project" value="InterPro"/>
</dbReference>
<dbReference type="EMBL" id="QLAG01000023">
    <property type="protein sequence ID" value="TLX62334.1"/>
    <property type="molecule type" value="Genomic_DNA"/>
</dbReference>
<dbReference type="InterPro" id="IPR011901">
    <property type="entry name" value="Grx2"/>
</dbReference>
<evidence type="ECO:0000313" key="2">
    <source>
        <dbReference type="EMBL" id="TLX62334.1"/>
    </source>
</evidence>
<evidence type="ECO:0000313" key="3">
    <source>
        <dbReference type="Proteomes" id="UP000306753"/>
    </source>
</evidence>
<dbReference type="InterPro" id="IPR004045">
    <property type="entry name" value="Glutathione_S-Trfase_N"/>
</dbReference>
<keyword evidence="3" id="KW-1185">Reference proteome</keyword>
<dbReference type="Gene3D" id="3.40.30.10">
    <property type="entry name" value="Glutaredoxin"/>
    <property type="match status" value="1"/>
</dbReference>
<protein>
    <submittedName>
        <fullName evidence="2">Glutaredoxin</fullName>
    </submittedName>
</protein>
<proteinExistence type="predicted"/>
<organism evidence="2 3">
    <name type="scientific">Stutzerimonas nosocomialis</name>
    <dbReference type="NCBI Taxonomy" id="1056496"/>
    <lineage>
        <taxon>Bacteria</taxon>
        <taxon>Pseudomonadati</taxon>
        <taxon>Pseudomonadota</taxon>
        <taxon>Gammaproteobacteria</taxon>
        <taxon>Pseudomonadales</taxon>
        <taxon>Pseudomonadaceae</taxon>
        <taxon>Stutzerimonas</taxon>
    </lineage>
</organism>
<dbReference type="NCBIfam" id="TIGR02182">
    <property type="entry name" value="GRXB"/>
    <property type="match status" value="1"/>
</dbReference>
<dbReference type="PROSITE" id="PS50404">
    <property type="entry name" value="GST_NTER"/>
    <property type="match status" value="1"/>
</dbReference>
<sequence>MGAARVICLNPSRRRPMKLYYYDHCPFSARVRMALNLKAIEAERVVLPADDEQTLVGLIGKHQIPVLVRDDGTPMADSTDIVRYLDALDGRPTIREPDTPALHRWLEPFVPNLQYLGYPRWTRIGLEEFASPSAYAHFREKKTETIGDFDEALANTDAKAREVEEQLARLPDILDLTPTHDHPRWDDITLFPMLRSLSVVEAIDWPQAVRAYVVTQAERSGLDTFFDRAL</sequence>
<dbReference type="Gene3D" id="1.20.1050.10">
    <property type="match status" value="1"/>
</dbReference>
<dbReference type="SUPFAM" id="SSF52833">
    <property type="entry name" value="Thioredoxin-like"/>
    <property type="match status" value="1"/>
</dbReference>
<dbReference type="NCBIfam" id="NF007702">
    <property type="entry name" value="PRK10387.1"/>
    <property type="match status" value="1"/>
</dbReference>